<dbReference type="PROSITE" id="PS51257">
    <property type="entry name" value="PROKAR_LIPOPROTEIN"/>
    <property type="match status" value="1"/>
</dbReference>
<evidence type="ECO:0008006" key="5">
    <source>
        <dbReference type="Google" id="ProtNLM"/>
    </source>
</evidence>
<feature type="region of interest" description="Disordered" evidence="1">
    <location>
        <begin position="588"/>
        <end position="623"/>
    </location>
</feature>
<accession>A0A1L8QQK2</accession>
<dbReference type="InterPro" id="IPR025584">
    <property type="entry name" value="Cthe_2159"/>
</dbReference>
<name>A0A1L8QQK2_9ENTE</name>
<dbReference type="RefSeq" id="WP_071875255.1">
    <property type="nucleotide sequence ID" value="NZ_JBHSHF010000022.1"/>
</dbReference>
<reference evidence="3 4" key="1">
    <citation type="submission" date="2014-12" db="EMBL/GenBank/DDBJ databases">
        <title>Draft genome sequences of 29 type strains of Enterococci.</title>
        <authorList>
            <person name="Zhong Z."/>
            <person name="Sun Z."/>
            <person name="Liu W."/>
            <person name="Zhang W."/>
            <person name="Zhang H."/>
        </authorList>
    </citation>
    <scope>NUCLEOTIDE SEQUENCE [LARGE SCALE GENOMIC DNA]</scope>
    <source>
        <strain evidence="3 4">DSM 17690</strain>
    </source>
</reference>
<dbReference type="Pfam" id="PF14262">
    <property type="entry name" value="Cthe_2159"/>
    <property type="match status" value="1"/>
</dbReference>
<dbReference type="STRING" id="328396.RU93_GL000549"/>
<evidence type="ECO:0000313" key="4">
    <source>
        <dbReference type="Proteomes" id="UP000182149"/>
    </source>
</evidence>
<keyword evidence="2" id="KW-0732">Signal</keyword>
<evidence type="ECO:0000256" key="2">
    <source>
        <dbReference type="SAM" id="SignalP"/>
    </source>
</evidence>
<evidence type="ECO:0000256" key="1">
    <source>
        <dbReference type="SAM" id="MobiDB-lite"/>
    </source>
</evidence>
<evidence type="ECO:0000313" key="3">
    <source>
        <dbReference type="EMBL" id="OJG09734.1"/>
    </source>
</evidence>
<organism evidence="3 4">
    <name type="scientific">Enterococcus aquimarinus</name>
    <dbReference type="NCBI Taxonomy" id="328396"/>
    <lineage>
        <taxon>Bacteria</taxon>
        <taxon>Bacillati</taxon>
        <taxon>Bacillota</taxon>
        <taxon>Bacilli</taxon>
        <taxon>Lactobacillales</taxon>
        <taxon>Enterococcaceae</taxon>
        <taxon>Enterococcus</taxon>
    </lineage>
</organism>
<dbReference type="AlphaFoldDB" id="A0A1L8QQK2"/>
<dbReference type="OrthoDB" id="9812829at2"/>
<gene>
    <name evidence="3" type="ORF">RU93_GL000549</name>
</gene>
<dbReference type="EMBL" id="JXKD01000013">
    <property type="protein sequence ID" value="OJG09734.1"/>
    <property type="molecule type" value="Genomic_DNA"/>
</dbReference>
<feature type="compositionally biased region" description="Gly residues" evidence="1">
    <location>
        <begin position="600"/>
        <end position="611"/>
    </location>
</feature>
<feature type="compositionally biased region" description="Polar residues" evidence="1">
    <location>
        <begin position="588"/>
        <end position="598"/>
    </location>
</feature>
<keyword evidence="4" id="KW-1185">Reference proteome</keyword>
<feature type="chain" id="PRO_5038641503" description="Carbohydrate-binding domain-containing protein" evidence="2">
    <location>
        <begin position="23"/>
        <end position="623"/>
    </location>
</feature>
<dbReference type="Proteomes" id="UP000182149">
    <property type="component" value="Unassembled WGS sequence"/>
</dbReference>
<proteinExistence type="predicted"/>
<protein>
    <recommendedName>
        <fullName evidence="5">Carbohydrate-binding domain-containing protein</fullName>
    </recommendedName>
</protein>
<comment type="caution">
    <text evidence="3">The sequence shown here is derived from an EMBL/GenBank/DDBJ whole genome shotgun (WGS) entry which is preliminary data.</text>
</comment>
<feature type="signal peptide" evidence="2">
    <location>
        <begin position="1"/>
        <end position="22"/>
    </location>
</feature>
<sequence length="623" mass="65097">MKKPTLGLLLLASLLAACQNQTTPTTTSEGLEESLVENVSSDAQDDTTAVVSEYYGTYKEEDFETDYDEASATTITFGTTTEISGEGATIDGNLVTITQAGTYMVTGTATNSQLKIKVADNEKVHLILAGVTIENDFGPAILIEEADKVITTLVDGTVNQLTDGETYTNVSEEMKEDAVFYSKADLTINGTGTLQVTGRYQNGLVSKDDLILISGTYHIDAPGDGIKGKDSVAIRDGNYTIATVAGDAIQSNNDTDSEKGTIALDGGTYSIEAGRDGIQAETTLWIQNATFDITTAQGIDSTDLMEEESYKGLKAGQAIVVTSGTFHLNTADDSLHANGDLTVEDGAFTIASLEDGLHADQTLTFSGGTIDITQSYEGVEATSIQFLGSDVAIVASDDGINATSSETTTRTGGSGAVDEKLVINVEAGWIAIDAQGDGLDSNGNITMSGGTLLVNGTNQGGNGALDYDGTFALIGGTMVAVGSADMAQNVSESSTQGTVALTFDQTQSASQTISLWNEETQEMLLAFTPIRDYQSVIMSSPDLIIEQSYQVHLGGTVTEDVRNGFVSEGSIRDSQVTTSFTLSETVSQLNQSGETISGQMMGGNGPRGNAGEGMMTPPVTATP</sequence>